<reference evidence="2 3" key="1">
    <citation type="submission" date="2020-08" db="EMBL/GenBank/DDBJ databases">
        <title>Genomic Encyclopedia of Type Strains, Phase IV (KMG-IV): sequencing the most valuable type-strain genomes for metagenomic binning, comparative biology and taxonomic classification.</title>
        <authorList>
            <person name="Goeker M."/>
        </authorList>
    </citation>
    <scope>NUCLEOTIDE SEQUENCE [LARGE SCALE GENOMIC DNA]</scope>
    <source>
        <strain evidence="2 3">DSM 27026</strain>
    </source>
</reference>
<gene>
    <name evidence="2" type="ORF">HNP71_000530</name>
</gene>
<feature type="transmembrane region" description="Helical" evidence="1">
    <location>
        <begin position="240"/>
        <end position="258"/>
    </location>
</feature>
<proteinExistence type="predicted"/>
<accession>A0A840VPR9</accession>
<feature type="transmembrane region" description="Helical" evidence="1">
    <location>
        <begin position="146"/>
        <end position="170"/>
    </location>
</feature>
<feature type="transmembrane region" description="Helical" evidence="1">
    <location>
        <begin position="64"/>
        <end position="92"/>
    </location>
</feature>
<protein>
    <submittedName>
        <fullName evidence="2">ABC-2 type transport system permease protein</fullName>
    </submittedName>
</protein>
<dbReference type="EMBL" id="JACHFJ010000002">
    <property type="protein sequence ID" value="MBB5372292.1"/>
    <property type="molecule type" value="Genomic_DNA"/>
</dbReference>
<feature type="transmembrane region" description="Helical" evidence="1">
    <location>
        <begin position="446"/>
        <end position="467"/>
    </location>
</feature>
<keyword evidence="1" id="KW-1133">Transmembrane helix</keyword>
<dbReference type="RefSeq" id="WP_183265309.1">
    <property type="nucleotide sequence ID" value="NZ_JACHFJ010000002.1"/>
</dbReference>
<feature type="transmembrane region" description="Helical" evidence="1">
    <location>
        <begin position="380"/>
        <end position="401"/>
    </location>
</feature>
<feature type="transmembrane region" description="Helical" evidence="1">
    <location>
        <begin position="32"/>
        <end position="52"/>
    </location>
</feature>
<name>A0A840VPR9_9PROT</name>
<organism evidence="2 3">
    <name type="scientific">Acidocella aromatica</name>
    <dbReference type="NCBI Taxonomy" id="1303579"/>
    <lineage>
        <taxon>Bacteria</taxon>
        <taxon>Pseudomonadati</taxon>
        <taxon>Pseudomonadota</taxon>
        <taxon>Alphaproteobacteria</taxon>
        <taxon>Acetobacterales</taxon>
        <taxon>Acidocellaceae</taxon>
        <taxon>Acidocella</taxon>
    </lineage>
</organism>
<feature type="transmembrane region" description="Helical" evidence="1">
    <location>
        <begin position="112"/>
        <end position="134"/>
    </location>
</feature>
<dbReference type="Proteomes" id="UP000553706">
    <property type="component" value="Unassembled WGS sequence"/>
</dbReference>
<sequence length="480" mass="50042">MMLAAPGFLWLLRHELRVLWRGSILVRTHKHVLIPVIAVGVIFQGIALLLAGQIVRHPLPANQMLLAANINIVFLFALMFSRAMTASIDVIYGRGDADFLLASPIPPGRVLAVRMLGVAVSIAAPWALLGGVLANALAVYGQFWALAVYPMLLAEGLMVAALAFATVTALLGRIGPAAARRAGHTLALGVGIGIFILGQLSRFVPPQTLVRFWQAMLPGPGGGGSAFLFARGLLGHGVDLLASIAVSLAVFALAWRVLARPFAEGAITAAAYRPPGRTGAQGGRFANTAFSALFAKDLRLLGRFPGLISQVVYRSLTLVPVVFILAGKGEAYGGMAVVPPLLVFLAGQLGLFFISVLRGTEDAPELTATAPVPVALPPRVSIAAAGYAALLILALPVLVTMASAPNLLAPLLAGLAGVLLCNLTLGLRLPIPLVRAEFGKSQTGTALGLILGVGVSSLWSLAVWLLVAPHPFAWLVTHPA</sequence>
<evidence type="ECO:0000256" key="1">
    <source>
        <dbReference type="SAM" id="Phobius"/>
    </source>
</evidence>
<evidence type="ECO:0000313" key="3">
    <source>
        <dbReference type="Proteomes" id="UP000553706"/>
    </source>
</evidence>
<feature type="transmembrane region" description="Helical" evidence="1">
    <location>
        <begin position="407"/>
        <end position="425"/>
    </location>
</feature>
<feature type="transmembrane region" description="Helical" evidence="1">
    <location>
        <begin position="304"/>
        <end position="326"/>
    </location>
</feature>
<evidence type="ECO:0000313" key="2">
    <source>
        <dbReference type="EMBL" id="MBB5372292.1"/>
    </source>
</evidence>
<comment type="caution">
    <text evidence="2">The sequence shown here is derived from an EMBL/GenBank/DDBJ whole genome shotgun (WGS) entry which is preliminary data.</text>
</comment>
<keyword evidence="1" id="KW-0472">Membrane</keyword>
<feature type="transmembrane region" description="Helical" evidence="1">
    <location>
        <begin position="182"/>
        <end position="200"/>
    </location>
</feature>
<keyword evidence="1" id="KW-0812">Transmembrane</keyword>
<feature type="transmembrane region" description="Helical" evidence="1">
    <location>
        <begin position="338"/>
        <end position="359"/>
    </location>
</feature>
<keyword evidence="3" id="KW-1185">Reference proteome</keyword>
<dbReference type="AlphaFoldDB" id="A0A840VPR9"/>